<organism evidence="1">
    <name type="scientific">Lepeophtheirus salmonis</name>
    <name type="common">Salmon louse</name>
    <name type="synonym">Caligus salmonis</name>
    <dbReference type="NCBI Taxonomy" id="72036"/>
    <lineage>
        <taxon>Eukaryota</taxon>
        <taxon>Metazoa</taxon>
        <taxon>Ecdysozoa</taxon>
        <taxon>Arthropoda</taxon>
        <taxon>Crustacea</taxon>
        <taxon>Multicrustacea</taxon>
        <taxon>Hexanauplia</taxon>
        <taxon>Copepoda</taxon>
        <taxon>Siphonostomatoida</taxon>
        <taxon>Caligidae</taxon>
        <taxon>Lepeophtheirus</taxon>
    </lineage>
</organism>
<accession>A0A0K2TTJ2</accession>
<dbReference type="AlphaFoldDB" id="A0A0K2TTJ2"/>
<sequence length="301" mass="34966">MISEDDSDEDYSTVFNKKSKKRVSKRGKFQRKKSKAVEDILADSIDGSLEGIDATSISSRGEIRRSTRKRTPVIRDEFSLNESFVDEVLYYFPTSPTKYLNSSIVKRMRPTRTKVATTYNMDMVDEDDSNKDYSTVFYKEKKRSSNREKIMIVPTIYNMDMVSDDDRDEDYSNFVNRRAKKKGPNNKTKKKKDKTSKDIEDIFQDLIDGSLEIIRDDFSLNESLITEVRNNNYEVNSSEKLSNDIIPDIAFNGTPEICESAQESQDNAHSEDEIEIVGVKIRKKFTPKRVFNYIPPKQYEY</sequence>
<protein>
    <submittedName>
        <fullName evidence="1">Uncharacterized protein</fullName>
    </submittedName>
</protein>
<name>A0A0K2TTJ2_LEPSM</name>
<dbReference type="EMBL" id="HACA01011621">
    <property type="protein sequence ID" value="CDW28982.1"/>
    <property type="molecule type" value="Transcribed_RNA"/>
</dbReference>
<feature type="non-terminal residue" evidence="1">
    <location>
        <position position="301"/>
    </location>
</feature>
<evidence type="ECO:0000313" key="1">
    <source>
        <dbReference type="EMBL" id="CDW28982.1"/>
    </source>
</evidence>
<reference evidence="1" key="1">
    <citation type="submission" date="2014-05" db="EMBL/GenBank/DDBJ databases">
        <authorList>
            <person name="Chronopoulou M."/>
        </authorList>
    </citation>
    <scope>NUCLEOTIDE SEQUENCE</scope>
    <source>
        <tissue evidence="1">Whole organism</tissue>
    </source>
</reference>
<proteinExistence type="predicted"/>